<keyword evidence="3" id="KW-1185">Reference proteome</keyword>
<evidence type="ECO:0000313" key="3">
    <source>
        <dbReference type="Proteomes" id="UP000285301"/>
    </source>
</evidence>
<evidence type="ECO:0000313" key="2">
    <source>
        <dbReference type="EMBL" id="RWR99833.1"/>
    </source>
</evidence>
<dbReference type="EMBL" id="NCKU01013439">
    <property type="protein sequence ID" value="RWR99833.1"/>
    <property type="molecule type" value="Genomic_DNA"/>
</dbReference>
<dbReference type="AlphaFoldDB" id="A0A3S3PXN6"/>
<reference evidence="1" key="2">
    <citation type="submission" date="2018-11" db="EMBL/GenBank/DDBJ databases">
        <title>Trombidioid mite genomics.</title>
        <authorList>
            <person name="Dong X."/>
        </authorList>
    </citation>
    <scope>NUCLEOTIDE SEQUENCE</scope>
    <source>
        <strain evidence="1">UoL-WK</strain>
    </source>
</reference>
<reference evidence="1 3" key="1">
    <citation type="journal article" date="2018" name="Gigascience">
        <title>Genomes of trombidid mites reveal novel predicted allergens and laterally-transferred genes associated with secondary metabolism.</title>
        <authorList>
            <person name="Dong X."/>
            <person name="Chaisiri K."/>
            <person name="Xia D."/>
            <person name="Armstrong S.D."/>
            <person name="Fang Y."/>
            <person name="Donnelly M.J."/>
            <person name="Kadowaki T."/>
            <person name="McGarry J.W."/>
            <person name="Darby A.C."/>
            <person name="Makepeace B.L."/>
        </authorList>
    </citation>
    <scope>NUCLEOTIDE SEQUENCE [LARGE SCALE GENOMIC DNA]</scope>
    <source>
        <strain evidence="1">UoL-WK</strain>
    </source>
</reference>
<gene>
    <name evidence="2" type="ORF">B4U79_10559</name>
    <name evidence="1" type="ORF">B4U79_10634</name>
</gene>
<evidence type="ECO:0000313" key="1">
    <source>
        <dbReference type="EMBL" id="RWR99710.1"/>
    </source>
</evidence>
<feature type="non-terminal residue" evidence="1">
    <location>
        <position position="128"/>
    </location>
</feature>
<comment type="caution">
    <text evidence="1">The sequence shown here is derived from an EMBL/GenBank/DDBJ whole genome shotgun (WGS) entry which is preliminary data.</text>
</comment>
<proteinExistence type="predicted"/>
<name>A0A3S3PXN6_9ACAR</name>
<accession>A0A3S3PXN6</accession>
<sequence length="128" mass="15114">MEDLSMLDYFDQKTKSKQHLKFPKLNVDFYDDYQFRRRFRMTKESFILLSLIKKDFEFGDKRCNPTSSEVQLMATLRFDATGSFQEVQSDFIGLTQPTISRIVKQVSFAIAKHSESFIKFPTPEETME</sequence>
<dbReference type="OrthoDB" id="2430314at2759"/>
<dbReference type="EMBL" id="NCKU01013910">
    <property type="protein sequence ID" value="RWR99710.1"/>
    <property type="molecule type" value="Genomic_DNA"/>
</dbReference>
<dbReference type="Proteomes" id="UP000285301">
    <property type="component" value="Unassembled WGS sequence"/>
</dbReference>
<organism evidence="1 3">
    <name type="scientific">Dinothrombium tinctorium</name>
    <dbReference type="NCBI Taxonomy" id="1965070"/>
    <lineage>
        <taxon>Eukaryota</taxon>
        <taxon>Metazoa</taxon>
        <taxon>Ecdysozoa</taxon>
        <taxon>Arthropoda</taxon>
        <taxon>Chelicerata</taxon>
        <taxon>Arachnida</taxon>
        <taxon>Acari</taxon>
        <taxon>Acariformes</taxon>
        <taxon>Trombidiformes</taxon>
        <taxon>Prostigmata</taxon>
        <taxon>Anystina</taxon>
        <taxon>Parasitengona</taxon>
        <taxon>Trombidioidea</taxon>
        <taxon>Trombidiidae</taxon>
        <taxon>Dinothrombium</taxon>
    </lineage>
</organism>
<protein>
    <submittedName>
        <fullName evidence="1">Putative nuclease HARBI1-like protein</fullName>
    </submittedName>
</protein>